<dbReference type="InterPro" id="IPR029044">
    <property type="entry name" value="Nucleotide-diphossugar_trans"/>
</dbReference>
<dbReference type="SUPFAM" id="SSF53448">
    <property type="entry name" value="Nucleotide-diphospho-sugar transferases"/>
    <property type="match status" value="1"/>
</dbReference>
<gene>
    <name evidence="3" type="ORF">MTR66_11675</name>
</gene>
<accession>A0ABT0BS42</accession>
<organism evidence="3 4">
    <name type="scientific">Novosphingobium beihaiensis</name>
    <dbReference type="NCBI Taxonomy" id="2930389"/>
    <lineage>
        <taxon>Bacteria</taxon>
        <taxon>Pseudomonadati</taxon>
        <taxon>Pseudomonadota</taxon>
        <taxon>Alphaproteobacteria</taxon>
        <taxon>Sphingomonadales</taxon>
        <taxon>Sphingomonadaceae</taxon>
        <taxon>Novosphingobium</taxon>
    </lineage>
</organism>
<dbReference type="Gene3D" id="3.90.550.10">
    <property type="entry name" value="Spore Coat Polysaccharide Biosynthesis Protein SpsA, Chain A"/>
    <property type="match status" value="1"/>
</dbReference>
<evidence type="ECO:0000259" key="2">
    <source>
        <dbReference type="Pfam" id="PF00535"/>
    </source>
</evidence>
<dbReference type="CDD" id="cd02511">
    <property type="entry name" value="Beta4Glucosyltransferase"/>
    <property type="match status" value="1"/>
</dbReference>
<comment type="caution">
    <text evidence="3">The sequence shown here is derived from an EMBL/GenBank/DDBJ whole genome shotgun (WGS) entry which is preliminary data.</text>
</comment>
<dbReference type="Proteomes" id="UP001202281">
    <property type="component" value="Unassembled WGS sequence"/>
</dbReference>
<evidence type="ECO:0000256" key="1">
    <source>
        <dbReference type="ARBA" id="ARBA00038494"/>
    </source>
</evidence>
<evidence type="ECO:0000313" key="4">
    <source>
        <dbReference type="Proteomes" id="UP001202281"/>
    </source>
</evidence>
<dbReference type="RefSeq" id="WP_243921168.1">
    <property type="nucleotide sequence ID" value="NZ_JALHLG010000014.1"/>
</dbReference>
<evidence type="ECO:0000313" key="3">
    <source>
        <dbReference type="EMBL" id="MCJ2187469.1"/>
    </source>
</evidence>
<protein>
    <submittedName>
        <fullName evidence="3">Glycosyltransferase family 2 protein</fullName>
    </submittedName>
</protein>
<dbReference type="EMBL" id="JALHLG010000014">
    <property type="protein sequence ID" value="MCJ2187469.1"/>
    <property type="molecule type" value="Genomic_DNA"/>
</dbReference>
<dbReference type="PANTHER" id="PTHR43630">
    <property type="entry name" value="POLY-BETA-1,6-N-ACETYL-D-GLUCOSAMINE SYNTHASE"/>
    <property type="match status" value="1"/>
</dbReference>
<reference evidence="3 4" key="1">
    <citation type="submission" date="2022-04" db="EMBL/GenBank/DDBJ databases">
        <title>Identification of a novel bacterium isolated from mangrove sediments.</title>
        <authorList>
            <person name="Pan X."/>
        </authorList>
    </citation>
    <scope>NUCLEOTIDE SEQUENCE [LARGE SCALE GENOMIC DNA]</scope>
    <source>
        <strain evidence="3 4">B2638</strain>
    </source>
</reference>
<sequence>MQIAAAPSSQHTNSDITVIILTYNEQLHIRRAIESVRNIAQSILVIDSYSTDDTVAIAHDAGAEVVQHAFVNQSAQFNWGLDNLNIGTAWVLRLDADEVIESDLASEINQKLPLLPSDIVGVNFDRKHIFMGKWIRHGARYPLRMLRLWRTGKGRVEDRWMDEHVHVWDGRTITFKGGFEDRNENGLSFFIAKHNGYATREAIDVLINRYNLSPSRQRKFHIAARQAKIKRWIKEHIYNHLPLWAGPFAYFLYRYVIRMGFLDGKEGTIYHLLQGFWYRYLVACKIYEFEMELTRCRTTDDKRSALENLTGYKLET</sequence>
<dbReference type="Pfam" id="PF00535">
    <property type="entry name" value="Glycos_transf_2"/>
    <property type="match status" value="1"/>
</dbReference>
<name>A0ABT0BS42_9SPHN</name>
<keyword evidence="4" id="KW-1185">Reference proteome</keyword>
<dbReference type="InterPro" id="IPR001173">
    <property type="entry name" value="Glyco_trans_2-like"/>
</dbReference>
<dbReference type="PANTHER" id="PTHR43630:SF2">
    <property type="entry name" value="GLYCOSYLTRANSFERASE"/>
    <property type="match status" value="1"/>
</dbReference>
<comment type="similarity">
    <text evidence="1">Belongs to the glycosyltransferase 2 family. WaaE/KdtX subfamily.</text>
</comment>
<feature type="domain" description="Glycosyltransferase 2-like" evidence="2">
    <location>
        <begin position="17"/>
        <end position="147"/>
    </location>
</feature>
<proteinExistence type="inferred from homology"/>